<comment type="function">
    <text evidence="6">Catalyzes the conversion of 7,8-dihydroneopterin to 6-hydroxymethyl-7,8-dihydropterin.</text>
</comment>
<dbReference type="EMBL" id="JBHPON010000003">
    <property type="protein sequence ID" value="MFC6037428.1"/>
    <property type="molecule type" value="Genomic_DNA"/>
</dbReference>
<protein>
    <recommendedName>
        <fullName evidence="6">7,8-dihydroneopterin aldolase</fullName>
        <ecNumber evidence="6">4.1.2.25</ecNumber>
    </recommendedName>
</protein>
<dbReference type="GO" id="GO:0004150">
    <property type="term" value="F:dihydroneopterin aldolase activity"/>
    <property type="evidence" value="ECO:0007669"/>
    <property type="project" value="UniProtKB-EC"/>
</dbReference>
<evidence type="ECO:0000313" key="9">
    <source>
        <dbReference type="EMBL" id="MFC6037428.1"/>
    </source>
</evidence>
<feature type="domain" description="Dihydroneopterin aldolase/epimerase" evidence="8">
    <location>
        <begin position="29"/>
        <end position="139"/>
    </location>
</feature>
<dbReference type="SMART" id="SM00905">
    <property type="entry name" value="FolB"/>
    <property type="match status" value="1"/>
</dbReference>
<sequence length="142" mass="15523">MSKPKTPSSETPPDVTPLPRSATAPQRRIFVRGLTLDAYIGAYESEQGVTQPIRIDFEADVIEPANPVSDELEDIVCYDEMTRGIKAIIAEGHIKLVETLAERIADLVLSHPMVISAMVRIVKPNAITEADAAGVEISRTKR</sequence>
<dbReference type="InterPro" id="IPR006157">
    <property type="entry name" value="FolB_dom"/>
</dbReference>
<comment type="pathway">
    <text evidence="2 6">Cofactor biosynthesis; tetrahydrofolate biosynthesis; 2-amino-4-hydroxy-6-hydroxymethyl-7,8-dihydropteridine diphosphate from 7,8-dihydroneopterin triphosphate: step 3/4.</text>
</comment>
<dbReference type="Proteomes" id="UP001596116">
    <property type="component" value="Unassembled WGS sequence"/>
</dbReference>
<reference evidence="9 10" key="1">
    <citation type="submission" date="2024-09" db="EMBL/GenBank/DDBJ databases">
        <authorList>
            <person name="Zhang Z.-H."/>
        </authorList>
    </citation>
    <scope>NUCLEOTIDE SEQUENCE [LARGE SCALE GENOMIC DNA]</scope>
    <source>
        <strain evidence="9 10">HHTR114</strain>
    </source>
</reference>
<dbReference type="PANTHER" id="PTHR42844">
    <property type="entry name" value="DIHYDRONEOPTERIN ALDOLASE 1-RELATED"/>
    <property type="match status" value="1"/>
</dbReference>
<keyword evidence="4 6" id="KW-0289">Folate biosynthesis</keyword>
<feature type="region of interest" description="Disordered" evidence="7">
    <location>
        <begin position="1"/>
        <end position="22"/>
    </location>
</feature>
<gene>
    <name evidence="9" type="primary">folB</name>
    <name evidence="9" type="ORF">ACFMB1_17865</name>
</gene>
<dbReference type="SUPFAM" id="SSF55620">
    <property type="entry name" value="Tetrahydrobiopterin biosynthesis enzymes-like"/>
    <property type="match status" value="1"/>
</dbReference>
<evidence type="ECO:0000259" key="8">
    <source>
        <dbReference type="SMART" id="SM00905"/>
    </source>
</evidence>
<name>A0ABW1L385_9PROT</name>
<dbReference type="InterPro" id="IPR006156">
    <property type="entry name" value="Dihydroneopterin_aldolase"/>
</dbReference>
<evidence type="ECO:0000256" key="1">
    <source>
        <dbReference type="ARBA" id="ARBA00001353"/>
    </source>
</evidence>
<dbReference type="NCBIfam" id="TIGR00525">
    <property type="entry name" value="folB"/>
    <property type="match status" value="1"/>
</dbReference>
<dbReference type="PANTHER" id="PTHR42844:SF1">
    <property type="entry name" value="DIHYDRONEOPTERIN ALDOLASE 1-RELATED"/>
    <property type="match status" value="1"/>
</dbReference>
<keyword evidence="10" id="KW-1185">Reference proteome</keyword>
<dbReference type="InterPro" id="IPR043133">
    <property type="entry name" value="GTP-CH-I_C/QueF"/>
</dbReference>
<comment type="catalytic activity">
    <reaction evidence="1 6">
        <text>7,8-dihydroneopterin = 6-hydroxymethyl-7,8-dihydropterin + glycolaldehyde</text>
        <dbReference type="Rhea" id="RHEA:10540"/>
        <dbReference type="ChEBI" id="CHEBI:17001"/>
        <dbReference type="ChEBI" id="CHEBI:17071"/>
        <dbReference type="ChEBI" id="CHEBI:44841"/>
        <dbReference type="EC" id="4.1.2.25"/>
    </reaction>
</comment>
<evidence type="ECO:0000256" key="6">
    <source>
        <dbReference type="RuleBase" id="RU362079"/>
    </source>
</evidence>
<organism evidence="9 10">
    <name type="scientific">Hyphococcus aureus</name>
    <dbReference type="NCBI Taxonomy" id="2666033"/>
    <lineage>
        <taxon>Bacteria</taxon>
        <taxon>Pseudomonadati</taxon>
        <taxon>Pseudomonadota</taxon>
        <taxon>Alphaproteobacteria</taxon>
        <taxon>Parvularculales</taxon>
        <taxon>Parvularculaceae</taxon>
        <taxon>Hyphococcus</taxon>
    </lineage>
</organism>
<keyword evidence="5 6" id="KW-0456">Lyase</keyword>
<dbReference type="RefSeq" id="WP_379881176.1">
    <property type="nucleotide sequence ID" value="NZ_JBHPON010000003.1"/>
</dbReference>
<evidence type="ECO:0000256" key="2">
    <source>
        <dbReference type="ARBA" id="ARBA00005013"/>
    </source>
</evidence>
<evidence type="ECO:0000256" key="5">
    <source>
        <dbReference type="ARBA" id="ARBA00023239"/>
    </source>
</evidence>
<dbReference type="Pfam" id="PF02152">
    <property type="entry name" value="FolB"/>
    <property type="match status" value="1"/>
</dbReference>
<dbReference type="NCBIfam" id="TIGR00526">
    <property type="entry name" value="folB_dom"/>
    <property type="match status" value="1"/>
</dbReference>
<dbReference type="Gene3D" id="3.30.1130.10">
    <property type="match status" value="1"/>
</dbReference>
<proteinExistence type="inferred from homology"/>
<comment type="similarity">
    <text evidence="3 6">Belongs to the DHNA family.</text>
</comment>
<evidence type="ECO:0000313" key="10">
    <source>
        <dbReference type="Proteomes" id="UP001596116"/>
    </source>
</evidence>
<comment type="caution">
    <text evidence="9">The sequence shown here is derived from an EMBL/GenBank/DDBJ whole genome shotgun (WGS) entry which is preliminary data.</text>
</comment>
<evidence type="ECO:0000256" key="3">
    <source>
        <dbReference type="ARBA" id="ARBA00005708"/>
    </source>
</evidence>
<feature type="compositionally biased region" description="Low complexity" evidence="7">
    <location>
        <begin position="1"/>
        <end position="13"/>
    </location>
</feature>
<dbReference type="EC" id="4.1.2.25" evidence="6"/>
<evidence type="ECO:0000256" key="4">
    <source>
        <dbReference type="ARBA" id="ARBA00022909"/>
    </source>
</evidence>
<accession>A0ABW1L385</accession>
<evidence type="ECO:0000256" key="7">
    <source>
        <dbReference type="SAM" id="MobiDB-lite"/>
    </source>
</evidence>